<reference evidence="1 2" key="1">
    <citation type="journal article" date="2015" name="Infect. Genet. Evol.">
        <title>Genomic sequences of six botulinum neurotoxin-producing strains representing three clostridial species illustrate the mobility and diversity of botulinum neurotoxin genes.</title>
        <authorList>
            <person name="Smith T.J."/>
            <person name="Hill K.K."/>
            <person name="Xie G."/>
            <person name="Foley B.T."/>
            <person name="Williamson C.H."/>
            <person name="Foster J.T."/>
            <person name="Johnson S.L."/>
            <person name="Chertkov O."/>
            <person name="Teshima H."/>
            <person name="Gibbons H.S."/>
            <person name="Johnsky L.A."/>
            <person name="Karavis M.A."/>
            <person name="Smith L.A."/>
        </authorList>
    </citation>
    <scope>NUCLEOTIDE SEQUENCE [LARGE SCALE GENOMIC DNA]</scope>
    <source>
        <strain evidence="1">Sullivan</strain>
    </source>
</reference>
<dbReference type="HOGENOM" id="CLU_100118_0_0_9"/>
<protein>
    <submittedName>
        <fullName evidence="1">Polymer-forming cytoskeletal family protein</fullName>
    </submittedName>
</protein>
<dbReference type="OrthoDB" id="1730007at2"/>
<dbReference type="EMBL" id="CP006905">
    <property type="protein sequence ID" value="AIY84142.1"/>
    <property type="molecule type" value="Genomic_DNA"/>
</dbReference>
<organism evidence="1 2">
    <name type="scientific">Clostridium baratii str. Sullivan</name>
    <dbReference type="NCBI Taxonomy" id="1415775"/>
    <lineage>
        <taxon>Bacteria</taxon>
        <taxon>Bacillati</taxon>
        <taxon>Bacillota</taxon>
        <taxon>Clostridia</taxon>
        <taxon>Eubacteriales</taxon>
        <taxon>Clostridiaceae</taxon>
        <taxon>Clostridium</taxon>
    </lineage>
</organism>
<dbReference type="eggNOG" id="COG1664">
    <property type="taxonomic scope" value="Bacteria"/>
</dbReference>
<dbReference type="RefSeq" id="WP_039315233.1">
    <property type="nucleotide sequence ID" value="NZ_CP006905.1"/>
</dbReference>
<dbReference type="KEGG" id="cbv:U729_2368"/>
<gene>
    <name evidence="1" type="ORF">U729_2368</name>
</gene>
<evidence type="ECO:0000313" key="1">
    <source>
        <dbReference type="EMBL" id="AIY84142.1"/>
    </source>
</evidence>
<name>A0A0A7FX00_9CLOT</name>
<evidence type="ECO:0000313" key="2">
    <source>
        <dbReference type="Proteomes" id="UP000030635"/>
    </source>
</evidence>
<keyword evidence="2" id="KW-1185">Reference proteome</keyword>
<sequence>MLNDMNIAGNGTIANGEYNRVNISGMAKILGEIKSKSLDVSGIAKSFGNINSDNITISGSFRSNSNIESKDKFEINGTLTCDKGIKGNDIRINGYVKVLSKVQFDRLEVNGGLKAVEGAEGRKFLLDGAINIEGLLSADSIRINVFKVSKVKEIGGEDIVIKKVKQSLFSNMFFRSKLISDLIEGDKIYLEKTIAKTVRGEDITIGEGCVIDRVEYTKNLNIIYGAKVKEKILIE</sequence>
<dbReference type="Proteomes" id="UP000030635">
    <property type="component" value="Chromosome"/>
</dbReference>
<accession>A0A0A7FX00</accession>
<proteinExistence type="predicted"/>
<dbReference type="AlphaFoldDB" id="A0A0A7FX00"/>
<dbReference type="STRING" id="1561.NPD11_654"/>